<dbReference type="InterPro" id="IPR036396">
    <property type="entry name" value="Cyt_P450_sf"/>
</dbReference>
<keyword evidence="7 9" id="KW-0503">Monooxygenase</keyword>
<evidence type="ECO:0000313" key="10">
    <source>
        <dbReference type="EMBL" id="KKJ01153.1"/>
    </source>
</evidence>
<keyword evidence="4 8" id="KW-0479">Metal-binding</keyword>
<dbReference type="PANTHER" id="PTHR24286:SF24">
    <property type="entry name" value="LANOSTEROL 14-ALPHA DEMETHYLASE"/>
    <property type="match status" value="1"/>
</dbReference>
<dbReference type="RefSeq" id="WP_017713729.1">
    <property type="nucleotide sequence ID" value="NZ_KB235941.1"/>
</dbReference>
<protein>
    <submittedName>
        <fullName evidence="10">Cytochrome P450</fullName>
    </submittedName>
</protein>
<dbReference type="InterPro" id="IPR002403">
    <property type="entry name" value="Cyt_P450_E_grp-IV"/>
</dbReference>
<evidence type="ECO:0000256" key="9">
    <source>
        <dbReference type="RuleBase" id="RU000461"/>
    </source>
</evidence>
<dbReference type="PANTHER" id="PTHR24286">
    <property type="entry name" value="CYTOCHROME P450 26"/>
    <property type="match status" value="1"/>
</dbReference>
<dbReference type="AlphaFoldDB" id="A0A0M2Q1H3"/>
<sequence length="474" mass="52749">MDQSPPPIQILEPGQVPDPTLALPPRQPQPWDTVAYIADPDRFCRQNFHRHGPVFRTSVFGGTTVFVGSAIANQMVFNGDLKYTEIALPTTTMTMFGEHSLFQRPDLHGSRKTALRPGFTGANLDHYIPRLDTLIGQGLGTWQPGDRVPLFPAVADLCFDALVPLLLGIDLNDSQGDPWAGLSLSAKPQLCSLYQTFFDGFYGLVPWNVPWTSYGRGLQARSQLLEFMAGIVARRRQETQTTQSLDPRNDFLAMMLAQQQADPQGVFSDALIQNQCLLQLWASHYEISGLVSSWMEQMGRHPAIVERLLAEQAQVWGSAPDGDPALSPSALKQLPILESTLKETLRVTPPSSTATRRLTRDVVVGGLLFKQGWGLVAEPRIAHIMAEHFQDPDRFDPDRFLGDRNEGKPYTFIPFGGGVHACLGAQMALVVAKVFAIHLLRQFTWAGVEPPRYVQFPLKHLKADYCIQLRSRSR</sequence>
<dbReference type="GO" id="GO:0004497">
    <property type="term" value="F:monooxygenase activity"/>
    <property type="evidence" value="ECO:0007669"/>
    <property type="project" value="UniProtKB-KW"/>
</dbReference>
<comment type="cofactor">
    <cofactor evidence="1 8">
        <name>heme</name>
        <dbReference type="ChEBI" id="CHEBI:30413"/>
    </cofactor>
</comment>
<evidence type="ECO:0000256" key="7">
    <source>
        <dbReference type="ARBA" id="ARBA00023033"/>
    </source>
</evidence>
<dbReference type="GO" id="GO:0005506">
    <property type="term" value="F:iron ion binding"/>
    <property type="evidence" value="ECO:0007669"/>
    <property type="project" value="InterPro"/>
</dbReference>
<dbReference type="InterPro" id="IPR017972">
    <property type="entry name" value="Cyt_P450_CS"/>
</dbReference>
<dbReference type="GO" id="GO:0016705">
    <property type="term" value="F:oxidoreductase activity, acting on paired donors, with incorporation or reduction of molecular oxygen"/>
    <property type="evidence" value="ECO:0007669"/>
    <property type="project" value="InterPro"/>
</dbReference>
<dbReference type="OrthoDB" id="446280at2"/>
<feature type="binding site" description="axial binding residue" evidence="8">
    <location>
        <position position="422"/>
    </location>
    <ligand>
        <name>heme</name>
        <dbReference type="ChEBI" id="CHEBI:30413"/>
    </ligand>
    <ligandPart>
        <name>Fe</name>
        <dbReference type="ChEBI" id="CHEBI:18248"/>
    </ligandPart>
</feature>
<comment type="similarity">
    <text evidence="2 9">Belongs to the cytochrome P450 family.</text>
</comment>
<dbReference type="InterPro" id="IPR001128">
    <property type="entry name" value="Cyt_P450"/>
</dbReference>
<keyword evidence="5 9" id="KW-0560">Oxidoreductase</keyword>
<proteinExistence type="inferred from homology"/>
<dbReference type="Gene3D" id="1.10.630.10">
    <property type="entry name" value="Cytochrome P450"/>
    <property type="match status" value="1"/>
</dbReference>
<name>A0A0M2Q1H3_PROHO</name>
<evidence type="ECO:0000256" key="3">
    <source>
        <dbReference type="ARBA" id="ARBA00022617"/>
    </source>
</evidence>
<keyword evidence="11" id="KW-1185">Reference proteome</keyword>
<comment type="caution">
    <text evidence="10">The sequence shown here is derived from an EMBL/GenBank/DDBJ whole genome shotgun (WGS) entry which is preliminary data.</text>
</comment>
<keyword evidence="3 8" id="KW-0349">Heme</keyword>
<dbReference type="Pfam" id="PF00067">
    <property type="entry name" value="p450"/>
    <property type="match status" value="1"/>
</dbReference>
<keyword evidence="6 8" id="KW-0408">Iron</keyword>
<evidence type="ECO:0000256" key="1">
    <source>
        <dbReference type="ARBA" id="ARBA00001971"/>
    </source>
</evidence>
<evidence type="ECO:0000256" key="8">
    <source>
        <dbReference type="PIRSR" id="PIRSR602403-1"/>
    </source>
</evidence>
<dbReference type="Proteomes" id="UP000034681">
    <property type="component" value="Unassembled WGS sequence"/>
</dbReference>
<evidence type="ECO:0000256" key="6">
    <source>
        <dbReference type="ARBA" id="ARBA00023004"/>
    </source>
</evidence>
<dbReference type="SUPFAM" id="SSF48264">
    <property type="entry name" value="Cytochrome P450"/>
    <property type="match status" value="1"/>
</dbReference>
<evidence type="ECO:0000256" key="5">
    <source>
        <dbReference type="ARBA" id="ARBA00023002"/>
    </source>
</evidence>
<dbReference type="PRINTS" id="PR00465">
    <property type="entry name" value="EP450IV"/>
</dbReference>
<evidence type="ECO:0000256" key="2">
    <source>
        <dbReference type="ARBA" id="ARBA00010617"/>
    </source>
</evidence>
<gene>
    <name evidence="10" type="ORF">PROH_01805</name>
</gene>
<dbReference type="GO" id="GO:0020037">
    <property type="term" value="F:heme binding"/>
    <property type="evidence" value="ECO:0007669"/>
    <property type="project" value="InterPro"/>
</dbReference>
<accession>A0A0M2Q1H3</accession>
<evidence type="ECO:0000256" key="4">
    <source>
        <dbReference type="ARBA" id="ARBA00022723"/>
    </source>
</evidence>
<dbReference type="PROSITE" id="PS00086">
    <property type="entry name" value="CYTOCHROME_P450"/>
    <property type="match status" value="1"/>
</dbReference>
<organism evidence="10 11">
    <name type="scientific">Prochlorothrix hollandica PCC 9006 = CALU 1027</name>
    <dbReference type="NCBI Taxonomy" id="317619"/>
    <lineage>
        <taxon>Bacteria</taxon>
        <taxon>Bacillati</taxon>
        <taxon>Cyanobacteriota</taxon>
        <taxon>Cyanophyceae</taxon>
        <taxon>Prochlorotrichales</taxon>
        <taxon>Prochlorotrichaceae</taxon>
        <taxon>Prochlorothrix</taxon>
    </lineage>
</organism>
<evidence type="ECO:0000313" key="11">
    <source>
        <dbReference type="Proteomes" id="UP000034681"/>
    </source>
</evidence>
<dbReference type="eggNOG" id="COG2124">
    <property type="taxonomic scope" value="Bacteria"/>
</dbReference>
<reference evidence="10" key="1">
    <citation type="submission" date="2012-04" db="EMBL/GenBank/DDBJ databases">
        <authorList>
            <person name="Borisov I.G."/>
            <person name="Ivanikova N.V."/>
            <person name="Pinevich A.V."/>
        </authorList>
    </citation>
    <scope>NUCLEOTIDE SEQUENCE</scope>
    <source>
        <strain evidence="10">CALU 1027</strain>
    </source>
</reference>
<dbReference type="STRING" id="317619.GCA_000332315_03538"/>
<dbReference type="EMBL" id="AJTX02000002">
    <property type="protein sequence ID" value="KKJ01153.1"/>
    <property type="molecule type" value="Genomic_DNA"/>
</dbReference>
<dbReference type="GO" id="GO:0016125">
    <property type="term" value="P:sterol metabolic process"/>
    <property type="evidence" value="ECO:0007669"/>
    <property type="project" value="TreeGrafter"/>
</dbReference>